<proteinExistence type="predicted"/>
<organism evidence="1 2">
    <name type="scientific">Pleuronectes platessa</name>
    <name type="common">European plaice</name>
    <dbReference type="NCBI Taxonomy" id="8262"/>
    <lineage>
        <taxon>Eukaryota</taxon>
        <taxon>Metazoa</taxon>
        <taxon>Chordata</taxon>
        <taxon>Craniata</taxon>
        <taxon>Vertebrata</taxon>
        <taxon>Euteleostomi</taxon>
        <taxon>Actinopterygii</taxon>
        <taxon>Neopterygii</taxon>
        <taxon>Teleostei</taxon>
        <taxon>Neoteleostei</taxon>
        <taxon>Acanthomorphata</taxon>
        <taxon>Carangaria</taxon>
        <taxon>Pleuronectiformes</taxon>
        <taxon>Pleuronectoidei</taxon>
        <taxon>Pleuronectidae</taxon>
        <taxon>Pleuronectes</taxon>
    </lineage>
</organism>
<evidence type="ECO:0000313" key="2">
    <source>
        <dbReference type="Proteomes" id="UP001153269"/>
    </source>
</evidence>
<accession>A0A9N7V757</accession>
<evidence type="ECO:0000313" key="1">
    <source>
        <dbReference type="EMBL" id="CAB1447018.1"/>
    </source>
</evidence>
<reference evidence="1" key="1">
    <citation type="submission" date="2020-03" db="EMBL/GenBank/DDBJ databases">
        <authorList>
            <person name="Weist P."/>
        </authorList>
    </citation>
    <scope>NUCLEOTIDE SEQUENCE</scope>
</reference>
<gene>
    <name evidence="1" type="ORF">PLEPLA_LOCUS34723</name>
</gene>
<protein>
    <submittedName>
        <fullName evidence="1">Uncharacterized protein</fullName>
    </submittedName>
</protein>
<keyword evidence="2" id="KW-1185">Reference proteome</keyword>
<dbReference type="Proteomes" id="UP001153269">
    <property type="component" value="Unassembled WGS sequence"/>
</dbReference>
<name>A0A9N7V757_PLEPL</name>
<dbReference type="EMBL" id="CADEAL010003933">
    <property type="protein sequence ID" value="CAB1447018.1"/>
    <property type="molecule type" value="Genomic_DNA"/>
</dbReference>
<sequence length="129" mass="14456">MSCLLCVLPGALECKEVKRKIELWMWNQELSGPSRPHVNIVHTSRLAVGANRLKDSLLGERRMEKMMDGSLCSPSASLSMNAEHVKQNVPSISPAASPTSPPQSRTAWDFIYDGFQEERQVWLPGFLFV</sequence>
<comment type="caution">
    <text evidence="1">The sequence shown here is derived from an EMBL/GenBank/DDBJ whole genome shotgun (WGS) entry which is preliminary data.</text>
</comment>
<dbReference type="AlphaFoldDB" id="A0A9N7V757"/>